<dbReference type="GO" id="GO:0008380">
    <property type="term" value="P:RNA splicing"/>
    <property type="evidence" value="ECO:0007669"/>
    <property type="project" value="UniProtKB-KW"/>
</dbReference>
<dbReference type="AlphaFoldDB" id="A0A812ITE8"/>
<comment type="similarity">
    <text evidence="2">Belongs to the fl(2)d family.</text>
</comment>
<dbReference type="InterPro" id="IPR033757">
    <property type="entry name" value="WTAP"/>
</dbReference>
<dbReference type="Proteomes" id="UP000649617">
    <property type="component" value="Unassembled WGS sequence"/>
</dbReference>
<gene>
    <name evidence="8" type="primary">fl(2)d</name>
    <name evidence="8" type="ORF">SPIL2461_LOCUS668</name>
</gene>
<feature type="region of interest" description="Disordered" evidence="7">
    <location>
        <begin position="217"/>
        <end position="268"/>
    </location>
</feature>
<dbReference type="PANTHER" id="PTHR15217">
    <property type="entry name" value="WILMS' TUMOR 1-ASSOCIATING PROTEIN"/>
    <property type="match status" value="1"/>
</dbReference>
<evidence type="ECO:0000256" key="6">
    <source>
        <dbReference type="SAM" id="Coils"/>
    </source>
</evidence>
<protein>
    <submittedName>
        <fullName evidence="8">Fl(2)d protein</fullName>
    </submittedName>
</protein>
<dbReference type="Pfam" id="PF17098">
    <property type="entry name" value="Wtap"/>
    <property type="match status" value="1"/>
</dbReference>
<evidence type="ECO:0000313" key="8">
    <source>
        <dbReference type="EMBL" id="CAE7169379.1"/>
    </source>
</evidence>
<evidence type="ECO:0000256" key="3">
    <source>
        <dbReference type="ARBA" id="ARBA00022664"/>
    </source>
</evidence>
<evidence type="ECO:0000256" key="7">
    <source>
        <dbReference type="SAM" id="MobiDB-lite"/>
    </source>
</evidence>
<reference evidence="8" key="1">
    <citation type="submission" date="2021-02" db="EMBL/GenBank/DDBJ databases">
        <authorList>
            <person name="Dougan E. K."/>
            <person name="Rhodes N."/>
            <person name="Thang M."/>
            <person name="Chan C."/>
        </authorList>
    </citation>
    <scope>NUCLEOTIDE SEQUENCE</scope>
</reference>
<organism evidence="8 9">
    <name type="scientific">Symbiodinium pilosum</name>
    <name type="common">Dinoflagellate</name>
    <dbReference type="NCBI Taxonomy" id="2952"/>
    <lineage>
        <taxon>Eukaryota</taxon>
        <taxon>Sar</taxon>
        <taxon>Alveolata</taxon>
        <taxon>Dinophyceae</taxon>
        <taxon>Suessiales</taxon>
        <taxon>Symbiodiniaceae</taxon>
        <taxon>Symbiodinium</taxon>
    </lineage>
</organism>
<dbReference type="GO" id="GO:0000381">
    <property type="term" value="P:regulation of alternative mRNA splicing, via spliceosome"/>
    <property type="evidence" value="ECO:0007669"/>
    <property type="project" value="InterPro"/>
</dbReference>
<keyword evidence="9" id="KW-1185">Reference proteome</keyword>
<keyword evidence="4" id="KW-0508">mRNA splicing</keyword>
<feature type="compositionally biased region" description="Basic residues" evidence="7">
    <location>
        <begin position="257"/>
        <end position="268"/>
    </location>
</feature>
<keyword evidence="6" id="KW-0175">Coiled coil</keyword>
<dbReference type="PANTHER" id="PTHR15217:SF0">
    <property type="entry name" value="PRE-MRNA-SPLICING REGULATOR WTAP"/>
    <property type="match status" value="1"/>
</dbReference>
<proteinExistence type="inferred from homology"/>
<dbReference type="OrthoDB" id="428597at2759"/>
<evidence type="ECO:0000256" key="4">
    <source>
        <dbReference type="ARBA" id="ARBA00023187"/>
    </source>
</evidence>
<comment type="subcellular location">
    <subcellularLocation>
        <location evidence="1">Nucleus</location>
    </subcellularLocation>
</comment>
<feature type="compositionally biased region" description="Basic and acidic residues" evidence="7">
    <location>
        <begin position="239"/>
        <end position="256"/>
    </location>
</feature>
<evidence type="ECO:0000313" key="9">
    <source>
        <dbReference type="Proteomes" id="UP000649617"/>
    </source>
</evidence>
<evidence type="ECO:0000256" key="2">
    <source>
        <dbReference type="ARBA" id="ARBA00010313"/>
    </source>
</evidence>
<keyword evidence="5" id="KW-0539">Nucleus</keyword>
<dbReference type="GO" id="GO:0005634">
    <property type="term" value="C:nucleus"/>
    <property type="evidence" value="ECO:0007669"/>
    <property type="project" value="UniProtKB-SubCell"/>
</dbReference>
<comment type="caution">
    <text evidence="8">The sequence shown here is derived from an EMBL/GenBank/DDBJ whole genome shotgun (WGS) entry which is preliminary data.</text>
</comment>
<name>A0A812ITE8_SYMPI</name>
<dbReference type="GO" id="GO:0006397">
    <property type="term" value="P:mRNA processing"/>
    <property type="evidence" value="ECO:0007669"/>
    <property type="project" value="UniProtKB-KW"/>
</dbReference>
<feature type="coiled-coil region" evidence="6">
    <location>
        <begin position="126"/>
        <end position="216"/>
    </location>
</feature>
<dbReference type="GO" id="GO:0016556">
    <property type="term" value="P:mRNA modification"/>
    <property type="evidence" value="ECO:0007669"/>
    <property type="project" value="InterPro"/>
</dbReference>
<keyword evidence="3" id="KW-0507">mRNA processing</keyword>
<evidence type="ECO:0000256" key="5">
    <source>
        <dbReference type="ARBA" id="ARBA00023242"/>
    </source>
</evidence>
<accession>A0A812ITE8</accession>
<sequence>MALVTDGERKLEEYKTRETIYLSALVNQEAEMSQLRGLASEILGAFGDQSLAAQRGALADATSNMEVLMLRQQARAKEHRLSQLKDDVEANRFDQSSAEGKALMQKCKALLNENRELGELMREERLADLRMALQNEQRKNGELQKQCEDAAAFCKELAQDGEKHQASLAKAARDLLQARNELELLRRQRHEARLHRKQAKLQRQQAERLAAEVQSDLAGAEIPGAVVTPVEVVDDDEEPARHAQQARDKDGGEKEKKSKKRKASTNEA</sequence>
<dbReference type="EMBL" id="CAJNIZ010000558">
    <property type="protein sequence ID" value="CAE7169379.1"/>
    <property type="molecule type" value="Genomic_DNA"/>
</dbReference>
<evidence type="ECO:0000256" key="1">
    <source>
        <dbReference type="ARBA" id="ARBA00004123"/>
    </source>
</evidence>